<organism evidence="1 2">
    <name type="scientific">Panicum virgatum</name>
    <name type="common">Blackwell switchgrass</name>
    <dbReference type="NCBI Taxonomy" id="38727"/>
    <lineage>
        <taxon>Eukaryota</taxon>
        <taxon>Viridiplantae</taxon>
        <taxon>Streptophyta</taxon>
        <taxon>Embryophyta</taxon>
        <taxon>Tracheophyta</taxon>
        <taxon>Spermatophyta</taxon>
        <taxon>Magnoliopsida</taxon>
        <taxon>Liliopsida</taxon>
        <taxon>Poales</taxon>
        <taxon>Poaceae</taxon>
        <taxon>PACMAD clade</taxon>
        <taxon>Panicoideae</taxon>
        <taxon>Panicodae</taxon>
        <taxon>Paniceae</taxon>
        <taxon>Panicinae</taxon>
        <taxon>Panicum</taxon>
        <taxon>Panicum sect. Hiantes</taxon>
    </lineage>
</organism>
<comment type="caution">
    <text evidence="1">The sequence shown here is derived from an EMBL/GenBank/DDBJ whole genome shotgun (WGS) entry which is preliminary data.</text>
</comment>
<dbReference type="AlphaFoldDB" id="A0A8T0SZS8"/>
<name>A0A8T0SZS8_PANVG</name>
<sequence length="61" mass="7078">MCLLNKKQIFRANETRVLFKLILLVSHEDVLHADTILLFRNLKHSRLKASIFVVHHLGDDG</sequence>
<accession>A0A8T0SZS8</accession>
<gene>
    <name evidence="1" type="ORF">PVAP13_5KG599800</name>
</gene>
<dbReference type="EMBL" id="CM029045">
    <property type="protein sequence ID" value="KAG2601616.1"/>
    <property type="molecule type" value="Genomic_DNA"/>
</dbReference>
<reference evidence="1" key="1">
    <citation type="submission" date="2020-05" db="EMBL/GenBank/DDBJ databases">
        <title>WGS assembly of Panicum virgatum.</title>
        <authorList>
            <person name="Lovell J.T."/>
            <person name="Jenkins J."/>
            <person name="Shu S."/>
            <person name="Juenger T.E."/>
            <person name="Schmutz J."/>
        </authorList>
    </citation>
    <scope>NUCLEOTIDE SEQUENCE</scope>
    <source>
        <strain evidence="1">AP13</strain>
    </source>
</reference>
<protein>
    <submittedName>
        <fullName evidence="1">Uncharacterized protein</fullName>
    </submittedName>
</protein>
<keyword evidence="2" id="KW-1185">Reference proteome</keyword>
<evidence type="ECO:0000313" key="2">
    <source>
        <dbReference type="Proteomes" id="UP000823388"/>
    </source>
</evidence>
<proteinExistence type="predicted"/>
<dbReference type="Proteomes" id="UP000823388">
    <property type="component" value="Chromosome 5K"/>
</dbReference>
<evidence type="ECO:0000313" key="1">
    <source>
        <dbReference type="EMBL" id="KAG2601616.1"/>
    </source>
</evidence>